<evidence type="ECO:0000313" key="1">
    <source>
        <dbReference type="EnsemblPlants" id="AET2Gv21291000.3"/>
    </source>
</evidence>
<name>A0A453DL00_AEGTS</name>
<reference evidence="2" key="2">
    <citation type="journal article" date="2017" name="Nat. Plants">
        <title>The Aegilops tauschii genome reveals multiple impacts of transposons.</title>
        <authorList>
            <person name="Zhao G."/>
            <person name="Zou C."/>
            <person name="Li K."/>
            <person name="Wang K."/>
            <person name="Li T."/>
            <person name="Gao L."/>
            <person name="Zhang X."/>
            <person name="Wang H."/>
            <person name="Yang Z."/>
            <person name="Liu X."/>
            <person name="Jiang W."/>
            <person name="Mao L."/>
            <person name="Kong X."/>
            <person name="Jiao Y."/>
            <person name="Jia J."/>
        </authorList>
    </citation>
    <scope>NUCLEOTIDE SEQUENCE [LARGE SCALE GENOMIC DNA]</scope>
    <source>
        <strain evidence="2">cv. AL8/78</strain>
    </source>
</reference>
<dbReference type="AlphaFoldDB" id="A0A453DL00"/>
<reference evidence="2" key="1">
    <citation type="journal article" date="2014" name="Science">
        <title>Ancient hybridizations among the ancestral genomes of bread wheat.</title>
        <authorList>
            <consortium name="International Wheat Genome Sequencing Consortium,"/>
            <person name="Marcussen T."/>
            <person name="Sandve S.R."/>
            <person name="Heier L."/>
            <person name="Spannagl M."/>
            <person name="Pfeifer M."/>
            <person name="Jakobsen K.S."/>
            <person name="Wulff B.B."/>
            <person name="Steuernagel B."/>
            <person name="Mayer K.F."/>
            <person name="Olsen O.A."/>
        </authorList>
    </citation>
    <scope>NUCLEOTIDE SEQUENCE [LARGE SCALE GENOMIC DNA]</scope>
    <source>
        <strain evidence="2">cv. AL8/78</strain>
    </source>
</reference>
<reference evidence="1" key="3">
    <citation type="journal article" date="2017" name="Nature">
        <title>Genome sequence of the progenitor of the wheat D genome Aegilops tauschii.</title>
        <authorList>
            <person name="Luo M.C."/>
            <person name="Gu Y.Q."/>
            <person name="Puiu D."/>
            <person name="Wang H."/>
            <person name="Twardziok S.O."/>
            <person name="Deal K.R."/>
            <person name="Huo N."/>
            <person name="Zhu T."/>
            <person name="Wang L."/>
            <person name="Wang Y."/>
            <person name="McGuire P.E."/>
            <person name="Liu S."/>
            <person name="Long H."/>
            <person name="Ramasamy R.K."/>
            <person name="Rodriguez J.C."/>
            <person name="Van S.L."/>
            <person name="Yuan L."/>
            <person name="Wang Z."/>
            <person name="Xia Z."/>
            <person name="Xiao L."/>
            <person name="Anderson O.D."/>
            <person name="Ouyang S."/>
            <person name="Liang Y."/>
            <person name="Zimin A.V."/>
            <person name="Pertea G."/>
            <person name="Qi P."/>
            <person name="Bennetzen J.L."/>
            <person name="Dai X."/>
            <person name="Dawson M.W."/>
            <person name="Muller H.G."/>
            <person name="Kugler K."/>
            <person name="Rivarola-Duarte L."/>
            <person name="Spannagl M."/>
            <person name="Mayer K.F.X."/>
            <person name="Lu F.H."/>
            <person name="Bevan M.W."/>
            <person name="Leroy P."/>
            <person name="Li P."/>
            <person name="You F.M."/>
            <person name="Sun Q."/>
            <person name="Liu Z."/>
            <person name="Lyons E."/>
            <person name="Wicker T."/>
            <person name="Salzberg S.L."/>
            <person name="Devos K.M."/>
            <person name="Dvorak J."/>
        </authorList>
    </citation>
    <scope>NUCLEOTIDE SEQUENCE [LARGE SCALE GENOMIC DNA]</scope>
    <source>
        <strain evidence="1">cv. AL8/78</strain>
    </source>
</reference>
<organism evidence="1 2">
    <name type="scientific">Aegilops tauschii subsp. strangulata</name>
    <name type="common">Goatgrass</name>
    <dbReference type="NCBI Taxonomy" id="200361"/>
    <lineage>
        <taxon>Eukaryota</taxon>
        <taxon>Viridiplantae</taxon>
        <taxon>Streptophyta</taxon>
        <taxon>Embryophyta</taxon>
        <taxon>Tracheophyta</taxon>
        <taxon>Spermatophyta</taxon>
        <taxon>Magnoliopsida</taxon>
        <taxon>Liliopsida</taxon>
        <taxon>Poales</taxon>
        <taxon>Poaceae</taxon>
        <taxon>BOP clade</taxon>
        <taxon>Pooideae</taxon>
        <taxon>Triticodae</taxon>
        <taxon>Triticeae</taxon>
        <taxon>Triticinae</taxon>
        <taxon>Aegilops</taxon>
    </lineage>
</organism>
<protein>
    <submittedName>
        <fullName evidence="1">Uncharacterized protein</fullName>
    </submittedName>
</protein>
<accession>A0A453DL00</accession>
<evidence type="ECO:0000313" key="2">
    <source>
        <dbReference type="Proteomes" id="UP000015105"/>
    </source>
</evidence>
<sequence>DFVAGIDSIIFSPQLHVLGLLHLQFMFFLCHRDKLLCAFECTVYSPQNKTKTYCLFAEPGLLSV</sequence>
<reference evidence="1" key="4">
    <citation type="submission" date="2019-03" db="UniProtKB">
        <authorList>
            <consortium name="EnsemblPlants"/>
        </authorList>
    </citation>
    <scope>IDENTIFICATION</scope>
</reference>
<dbReference type="Proteomes" id="UP000015105">
    <property type="component" value="Chromosome 2D"/>
</dbReference>
<dbReference type="EnsemblPlants" id="AET2Gv21291000.3">
    <property type="protein sequence ID" value="AET2Gv21291000.3"/>
    <property type="gene ID" value="AET2Gv21291000"/>
</dbReference>
<reference evidence="1" key="5">
    <citation type="journal article" date="2021" name="G3 (Bethesda)">
        <title>Aegilops tauschii genome assembly Aet v5.0 features greater sequence contiguity and improved annotation.</title>
        <authorList>
            <person name="Wang L."/>
            <person name="Zhu T."/>
            <person name="Rodriguez J.C."/>
            <person name="Deal K.R."/>
            <person name="Dubcovsky J."/>
            <person name="McGuire P.E."/>
            <person name="Lux T."/>
            <person name="Spannagl M."/>
            <person name="Mayer K.F.X."/>
            <person name="Baldrich P."/>
            <person name="Meyers B.C."/>
            <person name="Huo N."/>
            <person name="Gu Y.Q."/>
            <person name="Zhou H."/>
            <person name="Devos K.M."/>
            <person name="Bennetzen J.L."/>
            <person name="Unver T."/>
            <person name="Budak H."/>
            <person name="Gulick P.J."/>
            <person name="Galiba G."/>
            <person name="Kalapos B."/>
            <person name="Nelson D.R."/>
            <person name="Li P."/>
            <person name="You F.M."/>
            <person name="Luo M.C."/>
            <person name="Dvorak J."/>
        </authorList>
    </citation>
    <scope>NUCLEOTIDE SEQUENCE [LARGE SCALE GENOMIC DNA]</scope>
    <source>
        <strain evidence="1">cv. AL8/78</strain>
    </source>
</reference>
<proteinExistence type="predicted"/>
<keyword evidence="2" id="KW-1185">Reference proteome</keyword>
<dbReference type="Gramene" id="AET2Gv21291000.3">
    <property type="protein sequence ID" value="AET2Gv21291000.3"/>
    <property type="gene ID" value="AET2Gv21291000"/>
</dbReference>